<dbReference type="InterPro" id="IPR003594">
    <property type="entry name" value="HATPase_dom"/>
</dbReference>
<dbReference type="InterPro" id="IPR035965">
    <property type="entry name" value="PAS-like_dom_sf"/>
</dbReference>
<dbReference type="InterPro" id="IPR005467">
    <property type="entry name" value="His_kinase_dom"/>
</dbReference>
<dbReference type="InterPro" id="IPR013656">
    <property type="entry name" value="PAS_4"/>
</dbReference>
<evidence type="ECO:0000256" key="5">
    <source>
        <dbReference type="ARBA" id="ARBA00022777"/>
    </source>
</evidence>
<accession>A0A2L0EHJ0</accession>
<comment type="catalytic activity">
    <reaction evidence="1">
        <text>ATP + protein L-histidine = ADP + protein N-phospho-L-histidine.</text>
        <dbReference type="EC" id="2.7.13.3"/>
    </reaction>
</comment>
<dbReference type="SMART" id="SM00387">
    <property type="entry name" value="HATPase_c"/>
    <property type="match status" value="1"/>
</dbReference>
<keyword evidence="3" id="KW-0597">Phosphoprotein</keyword>
<dbReference type="InterPro" id="IPR052162">
    <property type="entry name" value="Sensor_kinase/Photoreceptor"/>
</dbReference>
<dbReference type="PANTHER" id="PTHR43304">
    <property type="entry name" value="PHYTOCHROME-LIKE PROTEIN CPH1"/>
    <property type="match status" value="1"/>
</dbReference>
<dbReference type="InterPro" id="IPR013655">
    <property type="entry name" value="PAS_fold_3"/>
</dbReference>
<evidence type="ECO:0000313" key="10">
    <source>
        <dbReference type="EMBL" id="AUX38765.1"/>
    </source>
</evidence>
<dbReference type="Pfam" id="PF00512">
    <property type="entry name" value="HisKA"/>
    <property type="match status" value="1"/>
</dbReference>
<feature type="coiled-coil region" evidence="6">
    <location>
        <begin position="128"/>
        <end position="162"/>
    </location>
</feature>
<feature type="domain" description="Histidine kinase" evidence="7">
    <location>
        <begin position="424"/>
        <end position="637"/>
    </location>
</feature>
<dbReference type="Gene3D" id="3.30.565.10">
    <property type="entry name" value="Histidine kinase-like ATPase, C-terminal domain"/>
    <property type="match status" value="1"/>
</dbReference>
<dbReference type="GO" id="GO:0000155">
    <property type="term" value="F:phosphorelay sensor kinase activity"/>
    <property type="evidence" value="ECO:0007669"/>
    <property type="project" value="InterPro"/>
</dbReference>
<dbReference type="InterPro" id="IPR003661">
    <property type="entry name" value="HisK_dim/P_dom"/>
</dbReference>
<evidence type="ECO:0000256" key="2">
    <source>
        <dbReference type="ARBA" id="ARBA00012438"/>
    </source>
</evidence>
<evidence type="ECO:0000259" key="8">
    <source>
        <dbReference type="PROSITE" id="PS50112"/>
    </source>
</evidence>
<organism evidence="10 11">
    <name type="scientific">Sorangium cellulosum</name>
    <name type="common">Polyangium cellulosum</name>
    <dbReference type="NCBI Taxonomy" id="56"/>
    <lineage>
        <taxon>Bacteria</taxon>
        <taxon>Pseudomonadati</taxon>
        <taxon>Myxococcota</taxon>
        <taxon>Polyangia</taxon>
        <taxon>Polyangiales</taxon>
        <taxon>Polyangiaceae</taxon>
        <taxon>Sorangium</taxon>
    </lineage>
</organism>
<evidence type="ECO:0000256" key="6">
    <source>
        <dbReference type="SAM" id="Coils"/>
    </source>
</evidence>
<dbReference type="Pfam" id="PF08447">
    <property type="entry name" value="PAS_3"/>
    <property type="match status" value="1"/>
</dbReference>
<evidence type="ECO:0000259" key="7">
    <source>
        <dbReference type="PROSITE" id="PS50109"/>
    </source>
</evidence>
<dbReference type="PANTHER" id="PTHR43304:SF1">
    <property type="entry name" value="PAC DOMAIN-CONTAINING PROTEIN"/>
    <property type="match status" value="1"/>
</dbReference>
<feature type="domain" description="PAS" evidence="8">
    <location>
        <begin position="288"/>
        <end position="333"/>
    </location>
</feature>
<dbReference type="InterPro" id="IPR000014">
    <property type="entry name" value="PAS"/>
</dbReference>
<name>A0A2L0EHJ0_SORCE</name>
<evidence type="ECO:0000259" key="9">
    <source>
        <dbReference type="PROSITE" id="PS50113"/>
    </source>
</evidence>
<dbReference type="PROSITE" id="PS50109">
    <property type="entry name" value="HIS_KIN"/>
    <property type="match status" value="1"/>
</dbReference>
<feature type="domain" description="PAS" evidence="8">
    <location>
        <begin position="159"/>
        <end position="230"/>
    </location>
</feature>
<dbReference type="Gene3D" id="2.10.70.100">
    <property type="match status" value="1"/>
</dbReference>
<dbReference type="OrthoDB" id="9787818at2"/>
<protein>
    <recommendedName>
        <fullName evidence="2">histidine kinase</fullName>
        <ecNumber evidence="2">2.7.13.3</ecNumber>
    </recommendedName>
</protein>
<dbReference type="PROSITE" id="PS50112">
    <property type="entry name" value="PAS"/>
    <property type="match status" value="2"/>
</dbReference>
<dbReference type="EC" id="2.7.13.3" evidence="2"/>
<sequence>MTSPEDGSRDALDLYELAACGLLTTAADGTIQRVNRTMCAWTGFAADELLGKRFQDLLTVGSRLFHYTHWMPLLQMQGSVAEVQLEIVRRDGRALAVLVNAARRAAPAGAAPAGRPPIDVAVFVATDRRKYERELLLARKRAEELLASERQAQQARAHAEARLRLALDSARLRVWSVDVPTGTRHYERDVASLIGLPPSDEVTPEAYAACIHPDDRAVEAAAFAAAIDPERRATYSVEYRLLGHDGVERIVRSTGRSFFDDDGRPLHFTGVLEDVTDRRRSEEAVRQREIEFRTLAENSPDVIVRFDRAHRFVYLSPAAEGLTGRPVADFLGKPIDQGGMGSADVAAWAAAVHEAFAGRRVTLAFTYEGRDGRRRELQAHIVPERNARGEIVTVLGLTRDVTALRQQEREAQQRAILAEQLIGIVSHDLRNPLNAILLGTQLLGDADADLQGVLAGRITAAAHRANRLITDLLDFTQARLGGGLRVARRAIDLHLVAADCLEEVRLAWPARQVEHRRAGDGRGFADADRIAQILTNLVNNALTYGTPDQPVTVTTAVAEGTLEIRVHNAGQPIPQEIQAQIFEPMQRGAARARPGSRSVGLGLYIVREIASAHGGRVNVRSTEREGTTFFVVLPRDGGAGG</sequence>
<dbReference type="EMBL" id="CP012673">
    <property type="protein sequence ID" value="AUX38765.1"/>
    <property type="molecule type" value="Genomic_DNA"/>
</dbReference>
<dbReference type="Gene3D" id="1.10.287.130">
    <property type="match status" value="1"/>
</dbReference>
<gene>
    <name evidence="10" type="ORF">SOCE26_001430</name>
</gene>
<proteinExistence type="predicted"/>
<keyword evidence="4" id="KW-0808">Transferase</keyword>
<dbReference type="SUPFAM" id="SSF55785">
    <property type="entry name" value="PYP-like sensor domain (PAS domain)"/>
    <property type="match status" value="3"/>
</dbReference>
<dbReference type="SUPFAM" id="SSF55874">
    <property type="entry name" value="ATPase domain of HSP90 chaperone/DNA topoisomerase II/histidine kinase"/>
    <property type="match status" value="1"/>
</dbReference>
<dbReference type="InterPro" id="IPR036890">
    <property type="entry name" value="HATPase_C_sf"/>
</dbReference>
<dbReference type="InterPro" id="IPR004358">
    <property type="entry name" value="Sig_transdc_His_kin-like_C"/>
</dbReference>
<dbReference type="Pfam" id="PF08448">
    <property type="entry name" value="PAS_4"/>
    <property type="match status" value="1"/>
</dbReference>
<dbReference type="InterPro" id="IPR001610">
    <property type="entry name" value="PAC"/>
</dbReference>
<dbReference type="SMART" id="SM00388">
    <property type="entry name" value="HisKA"/>
    <property type="match status" value="1"/>
</dbReference>
<dbReference type="RefSeq" id="WP_104976836.1">
    <property type="nucleotide sequence ID" value="NZ_CP012673.1"/>
</dbReference>
<dbReference type="Proteomes" id="UP000238348">
    <property type="component" value="Chromosome"/>
</dbReference>
<dbReference type="PRINTS" id="PR00344">
    <property type="entry name" value="BCTRLSENSOR"/>
</dbReference>
<evidence type="ECO:0000256" key="1">
    <source>
        <dbReference type="ARBA" id="ARBA00000085"/>
    </source>
</evidence>
<keyword evidence="5" id="KW-0418">Kinase</keyword>
<dbReference type="CDD" id="cd00082">
    <property type="entry name" value="HisKA"/>
    <property type="match status" value="1"/>
</dbReference>
<dbReference type="SUPFAM" id="SSF47384">
    <property type="entry name" value="Homodimeric domain of signal transducing histidine kinase"/>
    <property type="match status" value="1"/>
</dbReference>
<dbReference type="SMART" id="SM00086">
    <property type="entry name" value="PAC"/>
    <property type="match status" value="2"/>
</dbReference>
<dbReference type="NCBIfam" id="TIGR00229">
    <property type="entry name" value="sensory_box"/>
    <property type="match status" value="3"/>
</dbReference>
<feature type="domain" description="PAC" evidence="9">
    <location>
        <begin position="235"/>
        <end position="287"/>
    </location>
</feature>
<dbReference type="Gene3D" id="3.30.450.20">
    <property type="entry name" value="PAS domain"/>
    <property type="match status" value="3"/>
</dbReference>
<dbReference type="InterPro" id="IPR000700">
    <property type="entry name" value="PAS-assoc_C"/>
</dbReference>
<evidence type="ECO:0000256" key="4">
    <source>
        <dbReference type="ARBA" id="ARBA00022679"/>
    </source>
</evidence>
<dbReference type="CDD" id="cd00130">
    <property type="entry name" value="PAS"/>
    <property type="match status" value="3"/>
</dbReference>
<dbReference type="AlphaFoldDB" id="A0A2L0EHJ0"/>
<keyword evidence="6" id="KW-0175">Coiled coil</keyword>
<dbReference type="PROSITE" id="PS50113">
    <property type="entry name" value="PAC"/>
    <property type="match status" value="2"/>
</dbReference>
<dbReference type="CDD" id="cd00075">
    <property type="entry name" value="HATPase"/>
    <property type="match status" value="1"/>
</dbReference>
<dbReference type="Pfam" id="PF02518">
    <property type="entry name" value="HATPase_c"/>
    <property type="match status" value="1"/>
</dbReference>
<reference evidence="10 11" key="1">
    <citation type="submission" date="2015-09" db="EMBL/GenBank/DDBJ databases">
        <title>Sorangium comparison.</title>
        <authorList>
            <person name="Zaburannyi N."/>
            <person name="Bunk B."/>
            <person name="Overmann J."/>
            <person name="Mueller R."/>
        </authorList>
    </citation>
    <scope>NUCLEOTIDE SEQUENCE [LARGE SCALE GENOMIC DNA]</scope>
    <source>
        <strain evidence="10 11">So ce26</strain>
    </source>
</reference>
<dbReference type="SMART" id="SM00091">
    <property type="entry name" value="PAS"/>
    <property type="match status" value="3"/>
</dbReference>
<dbReference type="Pfam" id="PF13426">
    <property type="entry name" value="PAS_9"/>
    <property type="match status" value="1"/>
</dbReference>
<evidence type="ECO:0000313" key="11">
    <source>
        <dbReference type="Proteomes" id="UP000238348"/>
    </source>
</evidence>
<evidence type="ECO:0000256" key="3">
    <source>
        <dbReference type="ARBA" id="ARBA00022553"/>
    </source>
</evidence>
<dbReference type="InterPro" id="IPR036097">
    <property type="entry name" value="HisK_dim/P_sf"/>
</dbReference>
<feature type="domain" description="PAC" evidence="9">
    <location>
        <begin position="359"/>
        <end position="413"/>
    </location>
</feature>